<protein>
    <submittedName>
        <fullName evidence="2">Uncharacterized protein</fullName>
    </submittedName>
</protein>
<comment type="caution">
    <text evidence="2">The sequence shown here is derived from an EMBL/GenBank/DDBJ whole genome shotgun (WGS) entry which is preliminary data.</text>
</comment>
<organism evidence="2 3">
    <name type="scientific">Thelohanellus kitauei</name>
    <name type="common">Myxosporean</name>
    <dbReference type="NCBI Taxonomy" id="669202"/>
    <lineage>
        <taxon>Eukaryota</taxon>
        <taxon>Metazoa</taxon>
        <taxon>Cnidaria</taxon>
        <taxon>Myxozoa</taxon>
        <taxon>Myxosporea</taxon>
        <taxon>Bivalvulida</taxon>
        <taxon>Platysporina</taxon>
        <taxon>Myxobolidae</taxon>
        <taxon>Thelohanellus</taxon>
    </lineage>
</organism>
<sequence length="536" mass="60585">MNESRDTFIMNDVPLMNCASEYQRSLSTFAENIWVLNTNLDNKLPPAVRQSFHHPYKTLLVFSLHNNTLALKARNHPPYLIIPCLCRHCKRFPDGRTTCWIISRCSRYAYREACVIVYKANSTYYTLISHKEPDITPGFQLQKFEATEIPTTGPKIGSFGKDQNQKIYVRSQAQTRHLLGRFLRVLRAPVQALFDVVDCVRSQPQPNALLEPASDDSPKLKLSRKSATIEAAILKVNKQVTRLIVISQQTRRLSSKNRTVSGQQPIRKGSLDVWASRNLFDTPGMVLRAEPLGNSETSFGTTLVRRYKYTDQKRAKERLSSKDGLEETPSFAMTNDKNMETLLRLLSTKSHQQDVFIDPGENNYMRVDHGQASPTGAYPLTPNLGFEFGFNQSKEAETAKAGINFQFVPVEINEPQTNEAITVAAVAADTSWTGPLPSSHCPSKSILSRLEVMTGHAQPISIQPIRHPILVSKLKRMKCRHNLTTHQEIAPGTIKEYDFPLNPLELIERNEKSQRSKDPSNDFTGLESREMNNMPS</sequence>
<dbReference type="EMBL" id="JWZT01003723">
    <property type="protein sequence ID" value="KII65798.1"/>
    <property type="molecule type" value="Genomic_DNA"/>
</dbReference>
<evidence type="ECO:0000256" key="1">
    <source>
        <dbReference type="SAM" id="MobiDB-lite"/>
    </source>
</evidence>
<keyword evidence="3" id="KW-1185">Reference proteome</keyword>
<gene>
    <name evidence="2" type="ORF">RF11_10318</name>
</gene>
<name>A0A0C2J9I4_THEKT</name>
<feature type="compositionally biased region" description="Basic and acidic residues" evidence="1">
    <location>
        <begin position="508"/>
        <end position="520"/>
    </location>
</feature>
<proteinExistence type="predicted"/>
<dbReference type="AlphaFoldDB" id="A0A0C2J9I4"/>
<reference evidence="2 3" key="1">
    <citation type="journal article" date="2014" name="Genome Biol. Evol.">
        <title>The genome of the myxosporean Thelohanellus kitauei shows adaptations to nutrient acquisition within its fish host.</title>
        <authorList>
            <person name="Yang Y."/>
            <person name="Xiong J."/>
            <person name="Zhou Z."/>
            <person name="Huo F."/>
            <person name="Miao W."/>
            <person name="Ran C."/>
            <person name="Liu Y."/>
            <person name="Zhang J."/>
            <person name="Feng J."/>
            <person name="Wang M."/>
            <person name="Wang M."/>
            <person name="Wang L."/>
            <person name="Yao B."/>
        </authorList>
    </citation>
    <scope>NUCLEOTIDE SEQUENCE [LARGE SCALE GENOMIC DNA]</scope>
    <source>
        <strain evidence="2">Wuqing</strain>
    </source>
</reference>
<dbReference type="Proteomes" id="UP000031668">
    <property type="component" value="Unassembled WGS sequence"/>
</dbReference>
<accession>A0A0C2J9I4</accession>
<feature type="region of interest" description="Disordered" evidence="1">
    <location>
        <begin position="508"/>
        <end position="536"/>
    </location>
</feature>
<evidence type="ECO:0000313" key="3">
    <source>
        <dbReference type="Proteomes" id="UP000031668"/>
    </source>
</evidence>
<evidence type="ECO:0000313" key="2">
    <source>
        <dbReference type="EMBL" id="KII65798.1"/>
    </source>
</evidence>